<evidence type="ECO:0000313" key="1">
    <source>
        <dbReference type="EMBL" id="KAL3801513.1"/>
    </source>
</evidence>
<gene>
    <name evidence="1" type="ORF">HJC23_000951</name>
</gene>
<keyword evidence="2" id="KW-1185">Reference proteome</keyword>
<evidence type="ECO:0000313" key="2">
    <source>
        <dbReference type="Proteomes" id="UP001516023"/>
    </source>
</evidence>
<protein>
    <submittedName>
        <fullName evidence="1">Uncharacterized protein</fullName>
    </submittedName>
</protein>
<sequence>MSAARIKLGCEACAVISLSPMRFVHLHSQVFTLIDYVSDGVFGAMAASVASTAAAAAMEVAKSSQNGERLFYVVASGFDFVLPRAAYSENFFVFHTGELEAHYRTLENEAGSIAQVALKDLSLSCDQDMPLVSPPVNLSISIQIKPPLYQGTEDERATKVNMSTTRIRIQLAQCHYAQIMHTLDYNIGETNNFLRSDVMPASGLSTVSATDDNTKSLGETTVDSILRNLSHAGVQSIVVIKRMYIDVNIQELSLELCSQDTDDPIVSIAAVNAQVSMKLLPDEQQTRAYMTLHDLICDDRRVGSSDRTFRRMVGRAGASRYHHSTLRGPHNEEEDVFQVNYSKNTEDQSRLIEVKLGSSQVVVLPDVITEILNFINVPIINHSRIMNSRTSSRLSSQSEGEMQVLVTDDDPEAVETCYGEKASLALKTTHYRIDSSNMQLVLVDLGSIDSYDSFVTSKSGSTLTDTIVLQGKMQASFEMTTDTIGGATVQKDYKIDAQRVEMYTAQGADLLHPVQIAEPAKFSMFFYQNSAQYLTELKFVTLTPIDVTISMQNLALASALATSISDSFGSSERVNSDKNEFHSLSPSDAKRIARLDSALAKDSELSTQGASEHKTDISVHSGHAVVLKRRIIKIKMTSPEAIFTVTNDFQGLDEALFKVVAMNFVFGGEIDYPTGFASEKPLFAFHTNTSILADYFDAASARWETLLTDPWEITFNGSRSPQTRFDTNRMSSTFDLESNPCSVSFTEHFLVNVGAASRMWAVYSGATKKATALVEEGGKTDDSRRRLSRSMAAHAARSLITTLPYAIENHSGINAHYSIYKNPVRIPLPTSSTQFFQFELFPGRGSGGLRRYGQDMKHSKSLILYVGNTEIQIPDMDREVSKKRSAHYVSAYRTHVFTNVVKRGNSTVLHLSSHVEIFNRTSLPFRISIIGDDSVHDLGIVNQDHNNSSSRKKQSFLDENKDLATYSVFGLPAQFLRSFTIDNSETLCVQVSPVLEGDNDTDLVGMFNLPILEQLVELATSEAEGQIIEVSCHPVSHRPSSPHPSLAANVCCDVSLVDDAHPFVQLSIMPRLILTNKLPIDIMLRTPMPHTFTKHESIQSSASDYRIIDKNFTFHEMKPLGSVEIFTPGPSIAISMSCADLPIAGALTDWMDGGWLDVPLGSKKKIPEPVKLIFPFKAESSVKYSSSRHLSGGLVGHGRGSEFFVLEADDVTPDLEETGERNLVQAKEPIRTVVIIVVNYAVDHTGNLLFEEVTNMDETSKKIRPYPVRISPPFSAFSSAKLRRRVSLLPGSSRYIRLVELTMDGEDGMKRSMPFRVDDVSMTEGIDAMPILWASSTPSGYFAYRNLTAEGSEIHVVPEFVIFNGSRHHPIWVKQLSHRPFLLDPNKIFPISRDKNNSIVVQFEVPAINGLTGPVQIDQVGLRVVLAKSKATGEALGSLAVQTVTGAKDSRLVIKIGALNVRDNQVSQTSGGLFEHDFLRFRVRWSEMKVTLKDTEEDHKKYEENRTAIRKYLEHHNVNSLEVEKRLAEARKEYNERIAGSRTSFPDVAQIVFHRFTVDFQRIFKEDEQQSQGVGLPSHERSQFSIVIHNVRIKDCSPNTQSPNVFDSVSDKSFFDLCIRTRGPLNADLIRVDLFDLNLAYGDGKAEKIEKILCGEFLTLPNRTMLATAELAGVDLDLTWNEETGKFSVSIRDPICDDLDSDGNYQPPRSDKLYDVKKLRVSPFVLLLSFKRQPQSSRYAIIRGVRGAKLTNYFTTRLKFTIDRAELPFQGYMVRDIKGPPDRLADTIKTVYITQLKTKMVTLMTATSIQDWKYLTARESGGEEFIEGDLLRMTGNLAGRSAKFVLKKSGDFIGESVMAVTGTIGGGIQDVSETIGVGAVGAGVNSVVSGLGEGVSSTVKGVGTGAGDIVRGAGKGIGQVIGGLGGGAQLVAKGFGRGITTGDMSGVGEGFASMGNGIGQGVETAVEGTVSGVLSVGKGVFSGFRSVSKGIGGAFTGAQQRDTERRANSARKW</sequence>
<dbReference type="EMBL" id="JABMIG020000026">
    <property type="protein sequence ID" value="KAL3801513.1"/>
    <property type="molecule type" value="Genomic_DNA"/>
</dbReference>
<accession>A0ABD3QMA2</accession>
<dbReference type="Proteomes" id="UP001516023">
    <property type="component" value="Unassembled WGS sequence"/>
</dbReference>
<reference evidence="1 2" key="1">
    <citation type="journal article" date="2020" name="G3 (Bethesda)">
        <title>Improved Reference Genome for Cyclotella cryptica CCMP332, a Model for Cell Wall Morphogenesis, Salinity Adaptation, and Lipid Production in Diatoms (Bacillariophyta).</title>
        <authorList>
            <person name="Roberts W.R."/>
            <person name="Downey K.M."/>
            <person name="Ruck E.C."/>
            <person name="Traller J.C."/>
            <person name="Alverson A.J."/>
        </authorList>
    </citation>
    <scope>NUCLEOTIDE SEQUENCE [LARGE SCALE GENOMIC DNA]</scope>
    <source>
        <strain evidence="1 2">CCMP332</strain>
    </source>
</reference>
<proteinExistence type="predicted"/>
<comment type="caution">
    <text evidence="1">The sequence shown here is derived from an EMBL/GenBank/DDBJ whole genome shotgun (WGS) entry which is preliminary data.</text>
</comment>
<organism evidence="1 2">
    <name type="scientific">Cyclotella cryptica</name>
    <dbReference type="NCBI Taxonomy" id="29204"/>
    <lineage>
        <taxon>Eukaryota</taxon>
        <taxon>Sar</taxon>
        <taxon>Stramenopiles</taxon>
        <taxon>Ochrophyta</taxon>
        <taxon>Bacillariophyta</taxon>
        <taxon>Coscinodiscophyceae</taxon>
        <taxon>Thalassiosirophycidae</taxon>
        <taxon>Stephanodiscales</taxon>
        <taxon>Stephanodiscaceae</taxon>
        <taxon>Cyclotella</taxon>
    </lineage>
</organism>
<name>A0ABD3QMA2_9STRA</name>